<accession>R4K7S7</accession>
<dbReference type="PATRIC" id="fig|86416.3.peg.4541"/>
<dbReference type="PANTHER" id="PTHR34934">
    <property type="entry name" value="FLAVIN-DEPENDENT THYMIDYLATE SYNTHASE"/>
    <property type="match status" value="1"/>
</dbReference>
<evidence type="ECO:0000256" key="1">
    <source>
        <dbReference type="HAMAP-Rule" id="MF_01408"/>
    </source>
</evidence>
<keyword evidence="1" id="KW-0274">FAD</keyword>
<comment type="cofactor">
    <cofactor evidence="1">
        <name>FAD</name>
        <dbReference type="ChEBI" id="CHEBI:57692"/>
    </cofactor>
    <text evidence="1">Binds 4 FAD per tetramer. Each FAD binding site is formed by three monomers.</text>
</comment>
<gene>
    <name evidence="1" type="primary">thyX</name>
    <name evidence="2" type="ORF">Clopa_4535</name>
</gene>
<dbReference type="InterPro" id="IPR036098">
    <property type="entry name" value="Thymidylate_synthase_ThyX_sf"/>
</dbReference>
<keyword evidence="1" id="KW-0521">NADP</keyword>
<dbReference type="PROSITE" id="PS51331">
    <property type="entry name" value="THYX"/>
    <property type="match status" value="1"/>
</dbReference>
<comment type="pathway">
    <text evidence="1">Pyrimidine metabolism; dTTP biosynthesis.</text>
</comment>
<feature type="binding site" evidence="1">
    <location>
        <position position="57"/>
    </location>
    <ligand>
        <name>FAD</name>
        <dbReference type="ChEBI" id="CHEBI:57692"/>
        <note>ligand shared between neighboring subunits</note>
    </ligand>
</feature>
<feature type="binding site" evidence="1">
    <location>
        <position position="89"/>
    </location>
    <ligand>
        <name>FAD</name>
        <dbReference type="ChEBI" id="CHEBI:57692"/>
        <note>ligand shared between neighboring subunits</note>
    </ligand>
</feature>
<feature type="binding site" evidence="1">
    <location>
        <begin position="78"/>
        <end position="81"/>
    </location>
    <ligand>
        <name>dUMP</name>
        <dbReference type="ChEBI" id="CHEBI:246422"/>
        <note>ligand shared between dimeric partners</note>
    </ligand>
</feature>
<comment type="catalytic activity">
    <reaction evidence="1">
        <text>dUMP + (6R)-5,10-methylene-5,6,7,8-tetrahydrofolate + NADPH + H(+) = dTMP + (6S)-5,6,7,8-tetrahydrofolate + NADP(+)</text>
        <dbReference type="Rhea" id="RHEA:29043"/>
        <dbReference type="ChEBI" id="CHEBI:15378"/>
        <dbReference type="ChEBI" id="CHEBI:15636"/>
        <dbReference type="ChEBI" id="CHEBI:57453"/>
        <dbReference type="ChEBI" id="CHEBI:57783"/>
        <dbReference type="ChEBI" id="CHEBI:58349"/>
        <dbReference type="ChEBI" id="CHEBI:63528"/>
        <dbReference type="ChEBI" id="CHEBI:246422"/>
        <dbReference type="EC" id="2.1.1.148"/>
    </reaction>
</comment>
<evidence type="ECO:0000313" key="3">
    <source>
        <dbReference type="Proteomes" id="UP000013523"/>
    </source>
</evidence>
<keyword evidence="1" id="KW-0489">Methyltransferase</keyword>
<dbReference type="GO" id="GO:0004799">
    <property type="term" value="F:thymidylate synthase activity"/>
    <property type="evidence" value="ECO:0007669"/>
    <property type="project" value="TreeGrafter"/>
</dbReference>
<keyword evidence="1" id="KW-0808">Transferase</keyword>
<dbReference type="eggNOG" id="COG1351">
    <property type="taxonomic scope" value="Bacteria"/>
</dbReference>
<feature type="binding site" description="in other chain" evidence="1">
    <location>
        <position position="180"/>
    </location>
    <ligand>
        <name>dUMP</name>
        <dbReference type="ChEBI" id="CHEBI:246422"/>
        <note>ligand shared between dimeric partners</note>
    </ligand>
</feature>
<dbReference type="OrthoDB" id="9780625at2"/>
<dbReference type="GO" id="GO:0006235">
    <property type="term" value="P:dTTP biosynthetic process"/>
    <property type="evidence" value="ECO:0007669"/>
    <property type="project" value="UniProtKB-UniRule"/>
</dbReference>
<dbReference type="KEGG" id="cpas:Clopa_4535"/>
<feature type="binding site" evidence="1">
    <location>
        <position position="202"/>
    </location>
    <ligand>
        <name>FAD</name>
        <dbReference type="ChEBI" id="CHEBI:57692"/>
        <note>ligand shared between neighboring subunits</note>
    </ligand>
</feature>
<dbReference type="GO" id="GO:0070402">
    <property type="term" value="F:NADPH binding"/>
    <property type="evidence" value="ECO:0007669"/>
    <property type="project" value="TreeGrafter"/>
</dbReference>
<comment type="subunit">
    <text evidence="1">Homotetramer.</text>
</comment>
<feature type="binding site" evidence="1">
    <location>
        <begin position="196"/>
        <end position="198"/>
    </location>
    <ligand>
        <name>FAD</name>
        <dbReference type="ChEBI" id="CHEBI:57692"/>
        <note>ligand shared between neighboring subunits</note>
    </ligand>
</feature>
<protein>
    <recommendedName>
        <fullName evidence="1">Flavin-dependent thymidylate synthase</fullName>
        <shortName evidence="1">FDTS</shortName>
        <ecNumber evidence="1">2.1.1.148</ecNumber>
    </recommendedName>
    <alternativeName>
        <fullName evidence="1">FAD-dependent thymidylate synthase</fullName>
    </alternativeName>
    <alternativeName>
        <fullName evidence="1">Thymidylate synthase ThyX</fullName>
        <shortName evidence="1">TS</shortName>
        <shortName evidence="1">TSase</shortName>
    </alternativeName>
</protein>
<comment type="function">
    <text evidence="1">Catalyzes the reductive methylation of 2'-deoxyuridine-5'-monophosphate (dUMP) to 2'-deoxythymidine-5'-monophosphate (dTMP) while utilizing 5,10-methylenetetrahydrofolate (mTHF) as the methyl donor, and NADPH and FADH(2) as the reductant.</text>
</comment>
<reference evidence="2 3" key="1">
    <citation type="submission" date="2012-01" db="EMBL/GenBank/DDBJ databases">
        <title>Complete sequence of chromosome of Clostridium pasteurianum BC1.</title>
        <authorList>
            <consortium name="US DOE Joint Genome Institute"/>
            <person name="Lucas S."/>
            <person name="Han J."/>
            <person name="Lapidus A."/>
            <person name="Cheng J.-F."/>
            <person name="Goodwin L."/>
            <person name="Pitluck S."/>
            <person name="Peters L."/>
            <person name="Mikhailova N."/>
            <person name="Teshima H."/>
            <person name="Detter J.C."/>
            <person name="Han C."/>
            <person name="Tapia R."/>
            <person name="Land M."/>
            <person name="Hauser L."/>
            <person name="Kyrpides N."/>
            <person name="Ivanova N."/>
            <person name="Pagani I."/>
            <person name="Dunn J."/>
            <person name="Taghavi S."/>
            <person name="Francis A."/>
            <person name="van der Lelie D."/>
            <person name="Woyke T."/>
        </authorList>
    </citation>
    <scope>NUCLEOTIDE SEQUENCE [LARGE SCALE GENOMIC DNA]</scope>
    <source>
        <strain evidence="2 3">BC1</strain>
    </source>
</reference>
<comment type="similarity">
    <text evidence="1">Belongs to the thymidylate synthase ThyX family.</text>
</comment>
<dbReference type="RefSeq" id="WP_015617511.1">
    <property type="nucleotide sequence ID" value="NC_021182.1"/>
</dbReference>
<dbReference type="PANTHER" id="PTHR34934:SF1">
    <property type="entry name" value="FLAVIN-DEPENDENT THYMIDYLATE SYNTHASE"/>
    <property type="match status" value="1"/>
</dbReference>
<dbReference type="GO" id="GO:0032259">
    <property type="term" value="P:methylation"/>
    <property type="evidence" value="ECO:0007669"/>
    <property type="project" value="UniProtKB-KW"/>
</dbReference>
<feature type="binding site" description="in other chain" evidence="1">
    <location>
        <begin position="89"/>
        <end position="93"/>
    </location>
    <ligand>
        <name>dUMP</name>
        <dbReference type="ChEBI" id="CHEBI:246422"/>
        <note>ligand shared between dimeric partners</note>
    </ligand>
</feature>
<dbReference type="HAMAP" id="MF_01408">
    <property type="entry name" value="ThyX"/>
    <property type="match status" value="1"/>
</dbReference>
<keyword evidence="1" id="KW-0285">Flavoprotein</keyword>
<dbReference type="Proteomes" id="UP000013523">
    <property type="component" value="Chromosome"/>
</dbReference>
<dbReference type="UniPathway" id="UPA00575"/>
<sequence length="269" mass="30904">MSLKVNLVEYTPNPEKVVAAAAKLCYSSIGVDDIMKNLNEENTNKFINMLMSYGHHSPIEHVSFTFAIEGVSRSLTHQLVRHRLASYSQQSQRYVKLTQFEYIVPPEIEKSKKAKEVFISAMEKDQQVYDELVKLLKELAFSSLEEEYIRVNKSKSGEIDEKNLSHLLSKAEKKAIEDARYVFPNACETKIIVTMNARELMHFFGERCCNRAQWEIRAMANEMLMEVKKVSPVLFKYSGPDCVRGICPEGSMTCGKILEVRELYLNKQI</sequence>
<dbReference type="GO" id="GO:0050797">
    <property type="term" value="F:thymidylate synthase (FAD) activity"/>
    <property type="evidence" value="ECO:0007669"/>
    <property type="project" value="UniProtKB-UniRule"/>
</dbReference>
<dbReference type="CDD" id="cd20175">
    <property type="entry name" value="ThyX"/>
    <property type="match status" value="1"/>
</dbReference>
<dbReference type="GO" id="GO:0006231">
    <property type="term" value="P:dTMP biosynthetic process"/>
    <property type="evidence" value="ECO:0007669"/>
    <property type="project" value="UniProtKB-UniRule"/>
</dbReference>
<feature type="binding site" evidence="1">
    <location>
        <position position="207"/>
    </location>
    <ligand>
        <name>dUMP</name>
        <dbReference type="ChEBI" id="CHEBI:246422"/>
        <note>ligand shared between dimeric partners</note>
    </ligand>
</feature>
<evidence type="ECO:0000313" key="2">
    <source>
        <dbReference type="EMBL" id="AGK99242.1"/>
    </source>
</evidence>
<proteinExistence type="inferred from homology"/>
<name>R4K7S7_CLOPA</name>
<dbReference type="NCBIfam" id="TIGR02170">
    <property type="entry name" value="thyX"/>
    <property type="match status" value="1"/>
</dbReference>
<dbReference type="AlphaFoldDB" id="R4K7S7"/>
<dbReference type="GO" id="GO:0050660">
    <property type="term" value="F:flavin adenine dinucleotide binding"/>
    <property type="evidence" value="ECO:0007669"/>
    <property type="project" value="UniProtKB-UniRule"/>
</dbReference>
<dbReference type="HOGENOM" id="CLU_077585_0_0_9"/>
<dbReference type="SUPFAM" id="SSF69796">
    <property type="entry name" value="Thymidylate synthase-complementing protein Thy1"/>
    <property type="match status" value="1"/>
</dbReference>
<dbReference type="InterPro" id="IPR003669">
    <property type="entry name" value="Thymidylate_synthase_ThyX"/>
</dbReference>
<organism evidence="2 3">
    <name type="scientific">Clostridium pasteurianum BC1</name>
    <dbReference type="NCBI Taxonomy" id="86416"/>
    <lineage>
        <taxon>Bacteria</taxon>
        <taxon>Bacillati</taxon>
        <taxon>Bacillota</taxon>
        <taxon>Clostridia</taxon>
        <taxon>Eubacteriales</taxon>
        <taxon>Clostridiaceae</taxon>
        <taxon>Clostridium</taxon>
    </lineage>
</organism>
<dbReference type="Pfam" id="PF02511">
    <property type="entry name" value="Thy1"/>
    <property type="match status" value="1"/>
</dbReference>
<dbReference type="EC" id="2.1.1.148" evidence="1"/>
<feature type="binding site" evidence="1">
    <location>
        <begin position="81"/>
        <end position="83"/>
    </location>
    <ligand>
        <name>FAD</name>
        <dbReference type="ChEBI" id="CHEBI:57692"/>
        <note>ligand shared between neighboring subunits</note>
    </ligand>
</feature>
<keyword evidence="1" id="KW-0545">Nucleotide biosynthesis</keyword>
<dbReference type="EMBL" id="CP003261">
    <property type="protein sequence ID" value="AGK99242.1"/>
    <property type="molecule type" value="Genomic_DNA"/>
</dbReference>
<dbReference type="STRING" id="86416.Clopa_4535"/>
<feature type="active site" description="Involved in ionization of N3 of dUMP, leading to its activation" evidence="1">
    <location>
        <position position="207"/>
    </location>
</feature>
<keyword evidence="3" id="KW-1185">Reference proteome</keyword>
<dbReference type="Gene3D" id="3.30.1360.170">
    <property type="match status" value="1"/>
</dbReference>